<evidence type="ECO:0000256" key="1">
    <source>
        <dbReference type="ARBA" id="ARBA00004141"/>
    </source>
</evidence>
<gene>
    <name evidence="10" type="ORF">P879_08420</name>
</gene>
<feature type="transmembrane region" description="Helical" evidence="8">
    <location>
        <begin position="198"/>
        <end position="224"/>
    </location>
</feature>
<dbReference type="Gene3D" id="1.20.1070.10">
    <property type="entry name" value="Rhodopsin 7-helix transmembrane proteins"/>
    <property type="match status" value="1"/>
</dbReference>
<feature type="transmembrane region" description="Helical" evidence="8">
    <location>
        <begin position="250"/>
        <end position="273"/>
    </location>
</feature>
<dbReference type="Proteomes" id="UP000699462">
    <property type="component" value="Unassembled WGS sequence"/>
</dbReference>
<accession>A0A8T0DDU9</accession>
<keyword evidence="2 8" id="KW-0812">Transmembrane</keyword>
<keyword evidence="6" id="KW-0675">Receptor</keyword>
<dbReference type="OrthoDB" id="9990906at2759"/>
<dbReference type="SUPFAM" id="SSF81321">
    <property type="entry name" value="Family A G protein-coupled receptor-like"/>
    <property type="match status" value="1"/>
</dbReference>
<reference evidence="10 11" key="1">
    <citation type="submission" date="2019-07" db="EMBL/GenBank/DDBJ databases">
        <title>Annotation for the trematode Paragonimus westermani.</title>
        <authorList>
            <person name="Choi Y.-J."/>
        </authorList>
    </citation>
    <scope>NUCLEOTIDE SEQUENCE [LARGE SCALE GENOMIC DNA]</scope>
    <source>
        <strain evidence="10">180907_Pwestermani</strain>
    </source>
</reference>
<feature type="transmembrane region" description="Helical" evidence="8">
    <location>
        <begin position="145"/>
        <end position="167"/>
    </location>
</feature>
<evidence type="ECO:0000256" key="6">
    <source>
        <dbReference type="ARBA" id="ARBA00023170"/>
    </source>
</evidence>
<evidence type="ECO:0000256" key="7">
    <source>
        <dbReference type="ARBA" id="ARBA00023224"/>
    </source>
</evidence>
<proteinExistence type="predicted"/>
<protein>
    <recommendedName>
        <fullName evidence="9">G-protein coupled receptors family 1 profile domain-containing protein</fullName>
    </recommendedName>
</protein>
<feature type="transmembrane region" description="Helical" evidence="8">
    <location>
        <begin position="23"/>
        <end position="44"/>
    </location>
</feature>
<evidence type="ECO:0000256" key="5">
    <source>
        <dbReference type="ARBA" id="ARBA00023136"/>
    </source>
</evidence>
<dbReference type="PANTHER" id="PTHR24238">
    <property type="entry name" value="G-PROTEIN COUPLED RECEPTOR"/>
    <property type="match status" value="1"/>
</dbReference>
<dbReference type="PROSITE" id="PS50262">
    <property type="entry name" value="G_PROTEIN_RECEP_F1_2"/>
    <property type="match status" value="1"/>
</dbReference>
<keyword evidence="3 8" id="KW-1133">Transmembrane helix</keyword>
<dbReference type="EMBL" id="JTDF01007613">
    <property type="protein sequence ID" value="KAF8564937.1"/>
    <property type="molecule type" value="Genomic_DNA"/>
</dbReference>
<name>A0A8T0DDU9_9TREM</name>
<evidence type="ECO:0000256" key="3">
    <source>
        <dbReference type="ARBA" id="ARBA00022989"/>
    </source>
</evidence>
<evidence type="ECO:0000313" key="11">
    <source>
        <dbReference type="Proteomes" id="UP000699462"/>
    </source>
</evidence>
<sequence>MPCVTNTSKPTNEEIMVGRFRGYFTPAIASFGIIGNILVILTFTQMQRRHYSRFNIYVLCIAYSQTVDLIINALLDDFLGRGLHWISDCTIRIKLDTWSSFSCKFFSYVPKTTSFLSNGLLVVFTIDRLLTAINPIKFRGDQFLYPAKWCMFIMLLLSLTLFIPQLIHYDLVFKGNNDFLISETLCNFVDSLKWPVQFVLWIAIVGTHTLPAMFITGCNVFILIKLRGISQRRYRLGVTKQHSIGEMRRIMGHLSLTTIFLFLTIPLVVVIILRQQSDRQNYLLYHPAYAKQVEDLSRLFSSFEAVSYSTQFPIFLAFLPNFRQTLVRIWCNNRLLRDTSCAQSCLRSTNAEGSVRPTSTRRGSFLMTRFMKVMATGTTRNNTNTPRLPCNQRPVYLLELPYDYDQGL</sequence>
<dbReference type="InterPro" id="IPR017452">
    <property type="entry name" value="GPCR_Rhodpsn_7TM"/>
</dbReference>
<organism evidence="10 11">
    <name type="scientific">Paragonimus westermani</name>
    <dbReference type="NCBI Taxonomy" id="34504"/>
    <lineage>
        <taxon>Eukaryota</taxon>
        <taxon>Metazoa</taxon>
        <taxon>Spiralia</taxon>
        <taxon>Lophotrochozoa</taxon>
        <taxon>Platyhelminthes</taxon>
        <taxon>Trematoda</taxon>
        <taxon>Digenea</taxon>
        <taxon>Plagiorchiida</taxon>
        <taxon>Troglotremata</taxon>
        <taxon>Troglotrematidae</taxon>
        <taxon>Paragonimus</taxon>
    </lineage>
</organism>
<dbReference type="InterPro" id="IPR000276">
    <property type="entry name" value="GPCR_Rhodpsn"/>
</dbReference>
<dbReference type="GO" id="GO:0016020">
    <property type="term" value="C:membrane"/>
    <property type="evidence" value="ECO:0007669"/>
    <property type="project" value="UniProtKB-SubCell"/>
</dbReference>
<dbReference type="Pfam" id="PF00001">
    <property type="entry name" value="7tm_1"/>
    <property type="match status" value="1"/>
</dbReference>
<feature type="transmembrane region" description="Helical" evidence="8">
    <location>
        <begin position="56"/>
        <end position="75"/>
    </location>
</feature>
<evidence type="ECO:0000313" key="10">
    <source>
        <dbReference type="EMBL" id="KAF8564937.1"/>
    </source>
</evidence>
<keyword evidence="11" id="KW-1185">Reference proteome</keyword>
<dbReference type="AlphaFoldDB" id="A0A8T0DDU9"/>
<keyword evidence="4" id="KW-0297">G-protein coupled receptor</keyword>
<comment type="subcellular location">
    <subcellularLocation>
        <location evidence="1">Membrane</location>
        <topology evidence="1">Multi-pass membrane protein</topology>
    </subcellularLocation>
</comment>
<keyword evidence="5 8" id="KW-0472">Membrane</keyword>
<evidence type="ECO:0000259" key="9">
    <source>
        <dbReference type="PROSITE" id="PS50262"/>
    </source>
</evidence>
<keyword evidence="7" id="KW-0807">Transducer</keyword>
<comment type="caution">
    <text evidence="10">The sequence shown here is derived from an EMBL/GenBank/DDBJ whole genome shotgun (WGS) entry which is preliminary data.</text>
</comment>
<evidence type="ECO:0000256" key="2">
    <source>
        <dbReference type="ARBA" id="ARBA00022692"/>
    </source>
</evidence>
<evidence type="ECO:0000256" key="8">
    <source>
        <dbReference type="SAM" id="Phobius"/>
    </source>
</evidence>
<dbReference type="GO" id="GO:0004930">
    <property type="term" value="F:G protein-coupled receptor activity"/>
    <property type="evidence" value="ECO:0007669"/>
    <property type="project" value="UniProtKB-KW"/>
</dbReference>
<evidence type="ECO:0000256" key="4">
    <source>
        <dbReference type="ARBA" id="ARBA00023040"/>
    </source>
</evidence>
<feature type="domain" description="G-protein coupled receptors family 1 profile" evidence="9">
    <location>
        <begin position="35"/>
        <end position="316"/>
    </location>
</feature>